<evidence type="ECO:0000313" key="3">
    <source>
        <dbReference type="EMBL" id="BCS80483.1"/>
    </source>
</evidence>
<protein>
    <submittedName>
        <fullName evidence="3">Flagellar protein</fullName>
    </submittedName>
</protein>
<feature type="domain" description="PilZ" evidence="1">
    <location>
        <begin position="100"/>
        <end position="222"/>
    </location>
</feature>
<dbReference type="EMBL" id="AP024480">
    <property type="protein sequence ID" value="BCS80483.1"/>
    <property type="molecule type" value="Genomic_DNA"/>
</dbReference>
<evidence type="ECO:0000259" key="2">
    <source>
        <dbReference type="Pfam" id="PF12945"/>
    </source>
</evidence>
<dbReference type="RefSeq" id="WP_207180886.1">
    <property type="nucleotide sequence ID" value="NZ_AP024480.1"/>
</dbReference>
<proteinExistence type="predicted"/>
<evidence type="ECO:0000259" key="1">
    <source>
        <dbReference type="Pfam" id="PF07238"/>
    </source>
</evidence>
<keyword evidence="3" id="KW-0282">Flagellum</keyword>
<accession>A0ABM7NK51</accession>
<dbReference type="SUPFAM" id="SSF141371">
    <property type="entry name" value="PilZ domain-like"/>
    <property type="match status" value="1"/>
</dbReference>
<evidence type="ECO:0000313" key="4">
    <source>
        <dbReference type="Proteomes" id="UP000663623"/>
    </source>
</evidence>
<keyword evidence="3" id="KW-0969">Cilium</keyword>
<sequence length="233" mass="27792">MQKIFKVGDKIEIVRIDRRTWEEKDVQYISKIADIKDDCFYILTPIKEGVYVTFYIDEILRVYKVSSDGVWMFDGVVEERFKEPEYMVKVKQISDVRKIQRRMFFRLPVNLDIFVKLLSHDQISKENKQEDWAEEEFSEGKIVKALTKDISGGGVCFIAQEEFEIGDIILTKIPIEQEELILKAQILRKERVQHPMYRFMYGCKFIEARQNEIDKIVRFIFAQQQKMRQKGLL</sequence>
<gene>
    <name evidence="3" type="ORF">CaldiYA01_04430</name>
</gene>
<dbReference type="InterPro" id="IPR009926">
    <property type="entry name" value="T3SS_YcgR_PilZN"/>
</dbReference>
<dbReference type="Gene3D" id="2.40.10.220">
    <property type="entry name" value="predicted glycosyltransferase like domains"/>
    <property type="match status" value="1"/>
</dbReference>
<reference evidence="3 4" key="1">
    <citation type="submission" date="2021-02" db="EMBL/GenBank/DDBJ databases">
        <title>Nitrogen-fixing ability and nitrogen fixation related genes of thermophilic fermentative bacteria in the genus Caldicellulosiruptor.</title>
        <authorList>
            <person name="Chen Y."/>
            <person name="Nishihara A."/>
            <person name="Haruta S."/>
        </authorList>
    </citation>
    <scope>NUCLEOTIDE SEQUENCE [LARGE SCALE GENOMIC DNA]</scope>
    <source>
        <strain evidence="3 4">YA01</strain>
    </source>
</reference>
<dbReference type="Pfam" id="PF12945">
    <property type="entry name" value="PilZNR"/>
    <property type="match status" value="1"/>
</dbReference>
<dbReference type="InterPro" id="IPR009875">
    <property type="entry name" value="PilZ_domain"/>
</dbReference>
<keyword evidence="4" id="KW-1185">Reference proteome</keyword>
<dbReference type="Proteomes" id="UP000663623">
    <property type="component" value="Chromosome"/>
</dbReference>
<dbReference type="Pfam" id="PF07238">
    <property type="entry name" value="PilZ"/>
    <property type="match status" value="1"/>
</dbReference>
<keyword evidence="3" id="KW-0966">Cell projection</keyword>
<name>A0ABM7NK51_9FIRM</name>
<feature type="domain" description="Type III secretion system flagellar brake protein YcgR PilZN" evidence="2">
    <location>
        <begin position="6"/>
        <end position="90"/>
    </location>
</feature>
<organism evidence="3 4">
    <name type="scientific">Caldicellulosiruptor diazotrophicus</name>
    <dbReference type="NCBI Taxonomy" id="2806205"/>
    <lineage>
        <taxon>Bacteria</taxon>
        <taxon>Bacillati</taxon>
        <taxon>Bacillota</taxon>
        <taxon>Bacillota incertae sedis</taxon>
        <taxon>Caldicellulosiruptorales</taxon>
        <taxon>Caldicellulosiruptoraceae</taxon>
        <taxon>Caldicellulosiruptor</taxon>
    </lineage>
</organism>